<organism evidence="1 2">
    <name type="scientific">Melia azedarach</name>
    <name type="common">Chinaberry tree</name>
    <dbReference type="NCBI Taxonomy" id="155640"/>
    <lineage>
        <taxon>Eukaryota</taxon>
        <taxon>Viridiplantae</taxon>
        <taxon>Streptophyta</taxon>
        <taxon>Embryophyta</taxon>
        <taxon>Tracheophyta</taxon>
        <taxon>Spermatophyta</taxon>
        <taxon>Magnoliopsida</taxon>
        <taxon>eudicotyledons</taxon>
        <taxon>Gunneridae</taxon>
        <taxon>Pentapetalae</taxon>
        <taxon>rosids</taxon>
        <taxon>malvids</taxon>
        <taxon>Sapindales</taxon>
        <taxon>Meliaceae</taxon>
        <taxon>Melia</taxon>
    </lineage>
</organism>
<reference evidence="1 2" key="1">
    <citation type="journal article" date="2023" name="Science">
        <title>Complex scaffold remodeling in plant triterpene biosynthesis.</title>
        <authorList>
            <person name="De La Pena R."/>
            <person name="Hodgson H."/>
            <person name="Liu J.C."/>
            <person name="Stephenson M.J."/>
            <person name="Martin A.C."/>
            <person name="Owen C."/>
            <person name="Harkess A."/>
            <person name="Leebens-Mack J."/>
            <person name="Jimenez L.E."/>
            <person name="Osbourn A."/>
            <person name="Sattely E.S."/>
        </authorList>
    </citation>
    <scope>NUCLEOTIDE SEQUENCE [LARGE SCALE GENOMIC DNA]</scope>
    <source>
        <strain evidence="2">cv. JPN11</strain>
        <tissue evidence="1">Leaf</tissue>
    </source>
</reference>
<gene>
    <name evidence="1" type="ORF">OWV82_002558</name>
</gene>
<comment type="caution">
    <text evidence="1">The sequence shown here is derived from an EMBL/GenBank/DDBJ whole genome shotgun (WGS) entry which is preliminary data.</text>
</comment>
<proteinExistence type="predicted"/>
<evidence type="ECO:0000313" key="1">
    <source>
        <dbReference type="EMBL" id="KAJ4729844.1"/>
    </source>
</evidence>
<sequence>MDCAHKRDDVQATETMSAPSLPPKYVMLDNNQNLRPPPQRRNLPPYHSHSAHKHHKSGGNCCLKFICCCYCCLFVLILIFTILAYVCYATLKPAVPRYNIQSLVVKSLRLPPDFATDNEMTATVKANNPNEYISIKYEQGLDNRVEIIYSDRVICEGDLPEFEQPEKNVSIFQIPLKGLAAIGLDNQETFMADRKAGKIPLLVHVKAPITIQLGSFTLKKVVVEVNCKVIVDNLTPGEKVGIVSNTCNYDWS</sequence>
<name>A0ACC1Z349_MELAZ</name>
<dbReference type="EMBL" id="CM051394">
    <property type="protein sequence ID" value="KAJ4729844.1"/>
    <property type="molecule type" value="Genomic_DNA"/>
</dbReference>
<keyword evidence="2" id="KW-1185">Reference proteome</keyword>
<accession>A0ACC1Z349</accession>
<evidence type="ECO:0000313" key="2">
    <source>
        <dbReference type="Proteomes" id="UP001164539"/>
    </source>
</evidence>
<protein>
    <submittedName>
        <fullName evidence="1">Late embryogenesis abundant protein, LEA-14</fullName>
    </submittedName>
</protein>
<dbReference type="Proteomes" id="UP001164539">
    <property type="component" value="Chromosome 1"/>
</dbReference>